<dbReference type="EMBL" id="VSSQ01042685">
    <property type="protein sequence ID" value="MPM96298.1"/>
    <property type="molecule type" value="Genomic_DNA"/>
</dbReference>
<dbReference type="AlphaFoldDB" id="A0A645E4H8"/>
<accession>A0A645E4H8</accession>
<protein>
    <submittedName>
        <fullName evidence="1">Uncharacterized protein</fullName>
    </submittedName>
</protein>
<gene>
    <name evidence="1" type="ORF">SDC9_143456</name>
</gene>
<name>A0A645E4H8_9ZZZZ</name>
<organism evidence="1">
    <name type="scientific">bioreactor metagenome</name>
    <dbReference type="NCBI Taxonomy" id="1076179"/>
    <lineage>
        <taxon>unclassified sequences</taxon>
        <taxon>metagenomes</taxon>
        <taxon>ecological metagenomes</taxon>
    </lineage>
</organism>
<proteinExistence type="predicted"/>
<reference evidence="1" key="1">
    <citation type="submission" date="2019-08" db="EMBL/GenBank/DDBJ databases">
        <authorList>
            <person name="Kucharzyk K."/>
            <person name="Murdoch R.W."/>
            <person name="Higgins S."/>
            <person name="Loffler F."/>
        </authorList>
    </citation>
    <scope>NUCLEOTIDE SEQUENCE</scope>
</reference>
<evidence type="ECO:0000313" key="1">
    <source>
        <dbReference type="EMBL" id="MPM96298.1"/>
    </source>
</evidence>
<comment type="caution">
    <text evidence="1">The sequence shown here is derived from an EMBL/GenBank/DDBJ whole genome shotgun (WGS) entry which is preliminary data.</text>
</comment>
<sequence>MDFINSTSAMKVNSYCKGNGTLKRLKEEIESFGLSSQGEKALLDIVEGYGE</sequence>